<feature type="region of interest" description="Disordered" evidence="1">
    <location>
        <begin position="1"/>
        <end position="34"/>
    </location>
</feature>
<reference evidence="2" key="1">
    <citation type="journal article" date="2020" name="Nat. Commun.">
        <title>Large-scale genome sequencing of mycorrhizal fungi provides insights into the early evolution of symbiotic traits.</title>
        <authorList>
            <person name="Miyauchi S."/>
            <person name="Kiss E."/>
            <person name="Kuo A."/>
            <person name="Drula E."/>
            <person name="Kohler A."/>
            <person name="Sanchez-Garcia M."/>
            <person name="Morin E."/>
            <person name="Andreopoulos B."/>
            <person name="Barry K.W."/>
            <person name="Bonito G."/>
            <person name="Buee M."/>
            <person name="Carver A."/>
            <person name="Chen C."/>
            <person name="Cichocki N."/>
            <person name="Clum A."/>
            <person name="Culley D."/>
            <person name="Crous P.W."/>
            <person name="Fauchery L."/>
            <person name="Girlanda M."/>
            <person name="Hayes R.D."/>
            <person name="Keri Z."/>
            <person name="LaButti K."/>
            <person name="Lipzen A."/>
            <person name="Lombard V."/>
            <person name="Magnuson J."/>
            <person name="Maillard F."/>
            <person name="Murat C."/>
            <person name="Nolan M."/>
            <person name="Ohm R.A."/>
            <person name="Pangilinan J."/>
            <person name="Pereira M.F."/>
            <person name="Perotto S."/>
            <person name="Peter M."/>
            <person name="Pfister S."/>
            <person name="Riley R."/>
            <person name="Sitrit Y."/>
            <person name="Stielow J.B."/>
            <person name="Szollosi G."/>
            <person name="Zifcakova L."/>
            <person name="Stursova M."/>
            <person name="Spatafora J.W."/>
            <person name="Tedersoo L."/>
            <person name="Vaario L.M."/>
            <person name="Yamada A."/>
            <person name="Yan M."/>
            <person name="Wang P."/>
            <person name="Xu J."/>
            <person name="Bruns T."/>
            <person name="Baldrian P."/>
            <person name="Vilgalys R."/>
            <person name="Dunand C."/>
            <person name="Henrissat B."/>
            <person name="Grigoriev I.V."/>
            <person name="Hibbett D."/>
            <person name="Nagy L.G."/>
            <person name="Martin F.M."/>
        </authorList>
    </citation>
    <scope>NUCLEOTIDE SEQUENCE</scope>
    <source>
        <strain evidence="2">UP504</strain>
    </source>
</reference>
<dbReference type="OrthoDB" id="3363734at2759"/>
<comment type="caution">
    <text evidence="2">The sequence shown here is derived from an EMBL/GenBank/DDBJ whole genome shotgun (WGS) entry which is preliminary data.</text>
</comment>
<protein>
    <submittedName>
        <fullName evidence="2">Uncharacterized protein</fullName>
    </submittedName>
</protein>
<dbReference type="AlphaFoldDB" id="A0A9P6E1D8"/>
<sequence>MEHSPPSPPPSAGHKPTSSSPAARTLPNSSAKLRFHHPRNIPDAACVEAASPMALSPVELPPLPNFRPISSFTVDSSPSGVTTAILQLSPPFSSVLIAPCFTPDYFPLKFSYDPKLPHPPLRTTMHTDTTISSRLSKYFTLLIPVGESPSLPSSPSPFSSVFQAHQEATGLRTATSDQKPSRIHTFLDRPSSPYVHILAFLRSITASVRPTLPEIHFKCQLRLPLAWRRSLDDSETGNVRVLPTEPDHPSTGPAIIPNATECITSSPSNTFAKGLLVPAVAWAVALSNVHHRMSSALSTPMRDVDPGIPMSDINAGVIQRHAASPKSTWTKDSLSSESHSSLIRPSPSNPTRHTTTIDTVLLVFTWTSYAWLSSSGPPVAFPIPVSVHTSLLDSSVRLSGPVGCQTENSQFNLSERDMLFTLEMRGPIIYESTEDTG</sequence>
<dbReference type="Proteomes" id="UP000886523">
    <property type="component" value="Unassembled WGS sequence"/>
</dbReference>
<keyword evidence="3" id="KW-1185">Reference proteome</keyword>
<dbReference type="EMBL" id="MU128920">
    <property type="protein sequence ID" value="KAF9519098.1"/>
    <property type="molecule type" value="Genomic_DNA"/>
</dbReference>
<feature type="compositionally biased region" description="Low complexity" evidence="1">
    <location>
        <begin position="333"/>
        <end position="346"/>
    </location>
</feature>
<evidence type="ECO:0000313" key="3">
    <source>
        <dbReference type="Proteomes" id="UP000886523"/>
    </source>
</evidence>
<organism evidence="2 3">
    <name type="scientific">Hydnum rufescens UP504</name>
    <dbReference type="NCBI Taxonomy" id="1448309"/>
    <lineage>
        <taxon>Eukaryota</taxon>
        <taxon>Fungi</taxon>
        <taxon>Dikarya</taxon>
        <taxon>Basidiomycota</taxon>
        <taxon>Agaricomycotina</taxon>
        <taxon>Agaricomycetes</taxon>
        <taxon>Cantharellales</taxon>
        <taxon>Hydnaceae</taxon>
        <taxon>Hydnum</taxon>
    </lineage>
</organism>
<name>A0A9P6E1D8_9AGAM</name>
<evidence type="ECO:0000313" key="2">
    <source>
        <dbReference type="EMBL" id="KAF9519098.1"/>
    </source>
</evidence>
<feature type="compositionally biased region" description="Pro residues" evidence="1">
    <location>
        <begin position="1"/>
        <end position="11"/>
    </location>
</feature>
<gene>
    <name evidence="2" type="ORF">BS47DRAFT_1482341</name>
</gene>
<proteinExistence type="predicted"/>
<accession>A0A9P6E1D8</accession>
<feature type="compositionally biased region" description="Polar residues" evidence="1">
    <location>
        <begin position="16"/>
        <end position="31"/>
    </location>
</feature>
<evidence type="ECO:0000256" key="1">
    <source>
        <dbReference type="SAM" id="MobiDB-lite"/>
    </source>
</evidence>
<feature type="region of interest" description="Disordered" evidence="1">
    <location>
        <begin position="321"/>
        <end position="351"/>
    </location>
</feature>